<dbReference type="EMBL" id="NSDM01000007">
    <property type="protein sequence ID" value="MDQ2585948.1"/>
    <property type="molecule type" value="Genomic_DNA"/>
</dbReference>
<dbReference type="SUPFAM" id="SSF53335">
    <property type="entry name" value="S-adenosyl-L-methionine-dependent methyltransferases"/>
    <property type="match status" value="1"/>
</dbReference>
<dbReference type="CDD" id="cd02440">
    <property type="entry name" value="AdoMet_MTases"/>
    <property type="match status" value="1"/>
</dbReference>
<dbReference type="InterPro" id="IPR050508">
    <property type="entry name" value="Methyltransf_Superfamily"/>
</dbReference>
<evidence type="ECO:0000259" key="1">
    <source>
        <dbReference type="Pfam" id="PF08241"/>
    </source>
</evidence>
<comment type="caution">
    <text evidence="2">The sequence shown here is derived from an EMBL/GenBank/DDBJ whole genome shotgun (WGS) entry which is preliminary data.</text>
</comment>
<dbReference type="Pfam" id="PF08241">
    <property type="entry name" value="Methyltransf_11"/>
    <property type="match status" value="1"/>
</dbReference>
<evidence type="ECO:0000313" key="3">
    <source>
        <dbReference type="Proteomes" id="UP001225605"/>
    </source>
</evidence>
<keyword evidence="2" id="KW-0489">Methyltransferase</keyword>
<name>A0ABU0X2H5_9PSEU</name>
<dbReference type="GO" id="GO:0032259">
    <property type="term" value="P:methylation"/>
    <property type="evidence" value="ECO:0007669"/>
    <property type="project" value="UniProtKB-KW"/>
</dbReference>
<protein>
    <submittedName>
        <fullName evidence="2">SAM-dependent methyltransferase</fullName>
    </submittedName>
</protein>
<organism evidence="2 3">
    <name type="scientific">Saccharothrix yanglingensis</name>
    <dbReference type="NCBI Taxonomy" id="659496"/>
    <lineage>
        <taxon>Bacteria</taxon>
        <taxon>Bacillati</taxon>
        <taxon>Actinomycetota</taxon>
        <taxon>Actinomycetes</taxon>
        <taxon>Pseudonocardiales</taxon>
        <taxon>Pseudonocardiaceae</taxon>
        <taxon>Saccharothrix</taxon>
    </lineage>
</organism>
<dbReference type="Proteomes" id="UP001225605">
    <property type="component" value="Unassembled WGS sequence"/>
</dbReference>
<gene>
    <name evidence="2" type="ORF">CKY47_18530</name>
</gene>
<dbReference type="GO" id="GO:0008168">
    <property type="term" value="F:methyltransferase activity"/>
    <property type="evidence" value="ECO:0007669"/>
    <property type="project" value="UniProtKB-KW"/>
</dbReference>
<feature type="domain" description="Methyltransferase type 11" evidence="1">
    <location>
        <begin position="53"/>
        <end position="149"/>
    </location>
</feature>
<accession>A0ABU0X2H5</accession>
<dbReference type="InterPro" id="IPR029063">
    <property type="entry name" value="SAM-dependent_MTases_sf"/>
</dbReference>
<keyword evidence="2" id="KW-0808">Transferase</keyword>
<reference evidence="2 3" key="1">
    <citation type="submission" date="2017-06" db="EMBL/GenBank/DDBJ databases">
        <title>Cultured bacterium strain Saccharothrix yanglingensis Hhs.015.</title>
        <authorList>
            <person name="Xia Y."/>
        </authorList>
    </citation>
    <scope>NUCLEOTIDE SEQUENCE [LARGE SCALE GENOMIC DNA]</scope>
    <source>
        <strain evidence="2 3">Hhs.015</strain>
    </source>
</reference>
<dbReference type="Gene3D" id="3.40.50.150">
    <property type="entry name" value="Vaccinia Virus protein VP39"/>
    <property type="match status" value="1"/>
</dbReference>
<evidence type="ECO:0000313" key="2">
    <source>
        <dbReference type="EMBL" id="MDQ2585948.1"/>
    </source>
</evidence>
<sequence length="198" mass="21175">MANNLMKAFDAAFGHPRGKVGELGGRVMAKLNAKVEEHVVEVADPTMEEVVLVLGPGPGVGLKLAGERALKAIGVDPSQVMLDEARTRCAELIAAGRVELREGAAMRTGQPEASVDVVVSVNNLQLWGNRAAAFHELRRVLRPGGRLVVSVHRMALDTSEYDLMREAEQAGFADVRTSFHQYGGVVPPAVQLLAHVPA</sequence>
<dbReference type="PANTHER" id="PTHR42912">
    <property type="entry name" value="METHYLTRANSFERASE"/>
    <property type="match status" value="1"/>
</dbReference>
<dbReference type="RefSeq" id="WP_306747148.1">
    <property type="nucleotide sequence ID" value="NZ_NSDM01000007.1"/>
</dbReference>
<dbReference type="InterPro" id="IPR013216">
    <property type="entry name" value="Methyltransf_11"/>
</dbReference>
<proteinExistence type="predicted"/>
<keyword evidence="3" id="KW-1185">Reference proteome</keyword>